<gene>
    <name evidence="2" type="ORF">B0A70_10120</name>
</gene>
<comment type="caution">
    <text evidence="2">The sequence shown here is derived from an EMBL/GenBank/DDBJ whole genome shotgun (WGS) entry which is preliminary data.</text>
</comment>
<evidence type="ECO:0000313" key="3">
    <source>
        <dbReference type="Proteomes" id="UP000238314"/>
    </source>
</evidence>
<organism evidence="2 3">
    <name type="scientific">Chryseobacterium piscicola</name>
    <dbReference type="NCBI Taxonomy" id="551459"/>
    <lineage>
        <taxon>Bacteria</taxon>
        <taxon>Pseudomonadati</taxon>
        <taxon>Bacteroidota</taxon>
        <taxon>Flavobacteriia</taxon>
        <taxon>Flavobacteriales</taxon>
        <taxon>Weeksellaceae</taxon>
        <taxon>Chryseobacterium group</taxon>
        <taxon>Chryseobacterium</taxon>
    </lineage>
</organism>
<dbReference type="Proteomes" id="UP000238314">
    <property type="component" value="Unassembled WGS sequence"/>
</dbReference>
<keyword evidence="3" id="KW-1185">Reference proteome</keyword>
<dbReference type="AlphaFoldDB" id="A0A2S7KE37"/>
<evidence type="ECO:0000256" key="1">
    <source>
        <dbReference type="SAM" id="Phobius"/>
    </source>
</evidence>
<evidence type="ECO:0000313" key="2">
    <source>
        <dbReference type="EMBL" id="PQA92732.1"/>
    </source>
</evidence>
<keyword evidence="1" id="KW-0812">Transmembrane</keyword>
<dbReference type="EMBL" id="MUGO01000014">
    <property type="protein sequence ID" value="PQA92732.1"/>
    <property type="molecule type" value="Genomic_DNA"/>
</dbReference>
<proteinExistence type="predicted"/>
<sequence>MCNETKKCDQTPQKSSSSKTALYIYILKTITVIGSNGAISFIKATKTNLMNSKLERFNKFLFLVFQRKRKF</sequence>
<keyword evidence="1" id="KW-0472">Membrane</keyword>
<feature type="transmembrane region" description="Helical" evidence="1">
    <location>
        <begin position="22"/>
        <end position="42"/>
    </location>
</feature>
<accession>A0A2S7KE37</accession>
<name>A0A2S7KE37_9FLAO</name>
<protein>
    <submittedName>
        <fullName evidence="2">Uncharacterized protein</fullName>
    </submittedName>
</protein>
<keyword evidence="1" id="KW-1133">Transmembrane helix</keyword>
<reference evidence="2 3" key="1">
    <citation type="submission" date="2016-11" db="EMBL/GenBank/DDBJ databases">
        <title>Whole genomes of Flavobacteriaceae.</title>
        <authorList>
            <person name="Stine C."/>
            <person name="Li C."/>
            <person name="Tadesse D."/>
        </authorList>
    </citation>
    <scope>NUCLEOTIDE SEQUENCE [LARGE SCALE GENOMIC DNA]</scope>
    <source>
        <strain evidence="2 3">DSM 21068</strain>
    </source>
</reference>